<dbReference type="EMBL" id="JACGWZ010000002">
    <property type="protein sequence ID" value="MBA8824657.1"/>
    <property type="molecule type" value="Genomic_DNA"/>
</dbReference>
<dbReference type="Proteomes" id="UP000569329">
    <property type="component" value="Unassembled WGS sequence"/>
</dbReference>
<dbReference type="AlphaFoldDB" id="A0A839DYU2"/>
<evidence type="ECO:0000313" key="1">
    <source>
        <dbReference type="EMBL" id="MBA8824657.1"/>
    </source>
</evidence>
<reference evidence="1 2" key="1">
    <citation type="submission" date="2020-07" db="EMBL/GenBank/DDBJ databases">
        <title>Sequencing the genomes of 1000 actinobacteria strains.</title>
        <authorList>
            <person name="Klenk H.-P."/>
        </authorList>
    </citation>
    <scope>NUCLEOTIDE SEQUENCE [LARGE SCALE GENOMIC DNA]</scope>
    <source>
        <strain evidence="1 2">DSM 45975</strain>
    </source>
</reference>
<accession>A0A839DYU2</accession>
<organism evidence="1 2">
    <name type="scientific">Halosaccharopolyspora lacisalsi</name>
    <dbReference type="NCBI Taxonomy" id="1000566"/>
    <lineage>
        <taxon>Bacteria</taxon>
        <taxon>Bacillati</taxon>
        <taxon>Actinomycetota</taxon>
        <taxon>Actinomycetes</taxon>
        <taxon>Pseudonocardiales</taxon>
        <taxon>Pseudonocardiaceae</taxon>
        <taxon>Halosaccharopolyspora</taxon>
    </lineage>
</organism>
<proteinExistence type="predicted"/>
<protein>
    <submittedName>
        <fullName evidence="1">Uncharacterized protein</fullName>
    </submittedName>
</protein>
<evidence type="ECO:0000313" key="2">
    <source>
        <dbReference type="Proteomes" id="UP000569329"/>
    </source>
</evidence>
<gene>
    <name evidence="1" type="ORF">FHX42_002004</name>
</gene>
<dbReference type="RefSeq" id="WP_182543894.1">
    <property type="nucleotide sequence ID" value="NZ_JACGWZ010000002.1"/>
</dbReference>
<sequence>MFKVNLVPEIKGPKPPVNPARSDLRNCVTFPNPKTLRHQFDCHALGNFTGNDPAWTLESDREPNGDWWNNVRQHKCNWGHGDGGSSS</sequence>
<comment type="caution">
    <text evidence="1">The sequence shown here is derived from an EMBL/GenBank/DDBJ whole genome shotgun (WGS) entry which is preliminary data.</text>
</comment>
<name>A0A839DYU2_9PSEU</name>
<keyword evidence="2" id="KW-1185">Reference proteome</keyword>